<evidence type="ECO:0000313" key="2">
    <source>
        <dbReference type="EMBL" id="KOX70109.1"/>
    </source>
</evidence>
<dbReference type="AlphaFoldDB" id="A0A0M8ZV14"/>
<evidence type="ECO:0000313" key="3">
    <source>
        <dbReference type="Proteomes" id="UP000053105"/>
    </source>
</evidence>
<evidence type="ECO:0000256" key="1">
    <source>
        <dbReference type="SAM" id="MobiDB-lite"/>
    </source>
</evidence>
<gene>
    <name evidence="2" type="ORF">WN51_04849</name>
</gene>
<feature type="compositionally biased region" description="Polar residues" evidence="1">
    <location>
        <begin position="1"/>
        <end position="19"/>
    </location>
</feature>
<proteinExistence type="predicted"/>
<protein>
    <submittedName>
        <fullName evidence="2">Uncharacterized protein</fullName>
    </submittedName>
</protein>
<organism evidence="2 3">
    <name type="scientific">Melipona quadrifasciata</name>
    <dbReference type="NCBI Taxonomy" id="166423"/>
    <lineage>
        <taxon>Eukaryota</taxon>
        <taxon>Metazoa</taxon>
        <taxon>Ecdysozoa</taxon>
        <taxon>Arthropoda</taxon>
        <taxon>Hexapoda</taxon>
        <taxon>Insecta</taxon>
        <taxon>Pterygota</taxon>
        <taxon>Neoptera</taxon>
        <taxon>Endopterygota</taxon>
        <taxon>Hymenoptera</taxon>
        <taxon>Apocrita</taxon>
        <taxon>Aculeata</taxon>
        <taxon>Apoidea</taxon>
        <taxon>Anthophila</taxon>
        <taxon>Apidae</taxon>
        <taxon>Melipona</taxon>
    </lineage>
</organism>
<sequence length="63" mass="7156">MDFSLENSKFNVNNNSSHRSSIDRFRNSAINSNVSTTCSFTSIENHFQDKFLKNTLPPQTATN</sequence>
<accession>A0A0M8ZV14</accession>
<dbReference type="Proteomes" id="UP000053105">
    <property type="component" value="Unassembled WGS sequence"/>
</dbReference>
<feature type="region of interest" description="Disordered" evidence="1">
    <location>
        <begin position="1"/>
        <end position="20"/>
    </location>
</feature>
<reference evidence="2 3" key="1">
    <citation type="submission" date="2015-07" db="EMBL/GenBank/DDBJ databases">
        <title>The genome of Melipona quadrifasciata.</title>
        <authorList>
            <person name="Pan H."/>
            <person name="Kapheim K."/>
        </authorList>
    </citation>
    <scope>NUCLEOTIDE SEQUENCE [LARGE SCALE GENOMIC DNA]</scope>
    <source>
        <strain evidence="2">0111107301</strain>
        <tissue evidence="2">Whole body</tissue>
    </source>
</reference>
<keyword evidence="3" id="KW-1185">Reference proteome</keyword>
<name>A0A0M8ZV14_9HYME</name>
<dbReference type="EMBL" id="KQ435876">
    <property type="protein sequence ID" value="KOX70109.1"/>
    <property type="molecule type" value="Genomic_DNA"/>
</dbReference>